<dbReference type="InterPro" id="IPR011010">
    <property type="entry name" value="DNA_brk_join_enz"/>
</dbReference>
<dbReference type="SUPFAM" id="SSF56349">
    <property type="entry name" value="DNA breaking-rejoining enzymes"/>
    <property type="match status" value="1"/>
</dbReference>
<gene>
    <name evidence="7" type="ORF">GCM10012286_56940</name>
</gene>
<keyword evidence="8" id="KW-1185">Reference proteome</keyword>
<dbReference type="Proteomes" id="UP000656881">
    <property type="component" value="Unassembled WGS sequence"/>
</dbReference>
<feature type="domain" description="Core-binding (CB)" evidence="6">
    <location>
        <begin position="74"/>
        <end position="154"/>
    </location>
</feature>
<dbReference type="CDD" id="cd01189">
    <property type="entry name" value="INT_ICEBs1_C_like"/>
    <property type="match status" value="1"/>
</dbReference>
<dbReference type="InterPro" id="IPR044068">
    <property type="entry name" value="CB"/>
</dbReference>
<dbReference type="InterPro" id="IPR002104">
    <property type="entry name" value="Integrase_catalytic"/>
</dbReference>
<feature type="domain" description="Tyr recombinase" evidence="5">
    <location>
        <begin position="168"/>
        <end position="376"/>
    </location>
</feature>
<organism evidence="7 8">
    <name type="scientific">Streptomyces lasiicapitis</name>
    <dbReference type="NCBI Taxonomy" id="1923961"/>
    <lineage>
        <taxon>Bacteria</taxon>
        <taxon>Bacillati</taxon>
        <taxon>Actinomycetota</taxon>
        <taxon>Actinomycetes</taxon>
        <taxon>Kitasatosporales</taxon>
        <taxon>Streptomycetaceae</taxon>
        <taxon>Streptomyces</taxon>
    </lineage>
</organism>
<evidence type="ECO:0000259" key="6">
    <source>
        <dbReference type="PROSITE" id="PS51900"/>
    </source>
</evidence>
<evidence type="ECO:0000313" key="7">
    <source>
        <dbReference type="EMBL" id="GGO52282.1"/>
    </source>
</evidence>
<keyword evidence="2 4" id="KW-0238">DNA-binding</keyword>
<evidence type="ECO:0000313" key="8">
    <source>
        <dbReference type="Proteomes" id="UP000656881"/>
    </source>
</evidence>
<dbReference type="Pfam" id="PF00589">
    <property type="entry name" value="Phage_integrase"/>
    <property type="match status" value="1"/>
</dbReference>
<dbReference type="PANTHER" id="PTHR30349">
    <property type="entry name" value="PHAGE INTEGRASE-RELATED"/>
    <property type="match status" value="1"/>
</dbReference>
<evidence type="ECO:0000256" key="4">
    <source>
        <dbReference type="PROSITE-ProRule" id="PRU01248"/>
    </source>
</evidence>
<dbReference type="InterPro" id="IPR010998">
    <property type="entry name" value="Integrase_recombinase_N"/>
</dbReference>
<dbReference type="InterPro" id="IPR050090">
    <property type="entry name" value="Tyrosine_recombinase_XerCD"/>
</dbReference>
<comment type="caution">
    <text evidence="7">The sequence shown here is derived from an EMBL/GenBank/DDBJ whole genome shotgun (WGS) entry which is preliminary data.</text>
</comment>
<dbReference type="Gene3D" id="1.10.443.10">
    <property type="entry name" value="Intergrase catalytic core"/>
    <property type="match status" value="1"/>
</dbReference>
<keyword evidence="3" id="KW-0233">DNA recombination</keyword>
<dbReference type="EMBL" id="BMNG01000013">
    <property type="protein sequence ID" value="GGO52282.1"/>
    <property type="molecule type" value="Genomic_DNA"/>
</dbReference>
<dbReference type="InterPro" id="IPR013762">
    <property type="entry name" value="Integrase-like_cat_sf"/>
</dbReference>
<protein>
    <submittedName>
        <fullName evidence="7">Integrase</fullName>
    </submittedName>
</protein>
<sequence>MATVFQKCKRATEDPCAKARCGHAWTVRYREPGGRAGRQREKTFPTKKEAGDYGVKMENDKRAGVYIDPDKGRTPVKVYAKEWLARQQIGVRTYEGYDTALRLHVLPVIGSKTMAGVHSDDIEDVFTSMTKGGLAVSTALTRLIPVRSIFHHAVVRRVIVESPFRGADLPAMPSAAVDETQLPGAAEIDAVSRGMPAEYALAPWLMAGCGLRIGEVCGVAEPHFRPGVLRVRQQVQRRKDKEGLLRPALVPLKHRQAGEWRDVPVPEVVADRLQWHVRRFGTGADGVIFRGIRSRGLLSENPLRDAFTKSRNAAGYGERGWTPHDFRHFFASASLAAGLPILDVSRWLGHKSITTTVDIYGHLLPDSTERGARALHGVLSLAA</sequence>
<evidence type="ECO:0000256" key="3">
    <source>
        <dbReference type="ARBA" id="ARBA00023172"/>
    </source>
</evidence>
<dbReference type="PANTHER" id="PTHR30349:SF64">
    <property type="entry name" value="PROPHAGE INTEGRASE INTD-RELATED"/>
    <property type="match status" value="1"/>
</dbReference>
<evidence type="ECO:0000256" key="1">
    <source>
        <dbReference type="ARBA" id="ARBA00008857"/>
    </source>
</evidence>
<comment type="similarity">
    <text evidence="1">Belongs to the 'phage' integrase family.</text>
</comment>
<evidence type="ECO:0000256" key="2">
    <source>
        <dbReference type="ARBA" id="ARBA00023125"/>
    </source>
</evidence>
<evidence type="ECO:0000259" key="5">
    <source>
        <dbReference type="PROSITE" id="PS51898"/>
    </source>
</evidence>
<dbReference type="PROSITE" id="PS51898">
    <property type="entry name" value="TYR_RECOMBINASE"/>
    <property type="match status" value="1"/>
</dbReference>
<name>A0ABQ2MHE0_9ACTN</name>
<proteinExistence type="inferred from homology"/>
<reference evidence="8" key="1">
    <citation type="journal article" date="2019" name="Int. J. Syst. Evol. Microbiol.">
        <title>The Global Catalogue of Microorganisms (GCM) 10K type strain sequencing project: providing services to taxonomists for standard genome sequencing and annotation.</title>
        <authorList>
            <consortium name="The Broad Institute Genomics Platform"/>
            <consortium name="The Broad Institute Genome Sequencing Center for Infectious Disease"/>
            <person name="Wu L."/>
            <person name="Ma J."/>
        </authorList>
    </citation>
    <scope>NUCLEOTIDE SEQUENCE [LARGE SCALE GENOMIC DNA]</scope>
    <source>
        <strain evidence="8">CGMCC 4.7349</strain>
    </source>
</reference>
<dbReference type="Gene3D" id="1.10.150.130">
    <property type="match status" value="1"/>
</dbReference>
<accession>A0ABQ2MHE0</accession>
<dbReference type="PROSITE" id="PS51900">
    <property type="entry name" value="CB"/>
    <property type="match status" value="1"/>
</dbReference>